<dbReference type="GO" id="GO:0009507">
    <property type="term" value="C:chloroplast"/>
    <property type="evidence" value="ECO:0007669"/>
    <property type="project" value="UniProtKB-SubCell"/>
</dbReference>
<dbReference type="KEGG" id="csl:COCSUDRAFT_43852"/>
<dbReference type="OrthoDB" id="197068at2759"/>
<accession>I0YPT1</accession>
<dbReference type="Pfam" id="PF01202">
    <property type="entry name" value="SKI"/>
    <property type="match status" value="1"/>
</dbReference>
<evidence type="ECO:0000256" key="5">
    <source>
        <dbReference type="ARBA" id="ARBA00012154"/>
    </source>
</evidence>
<dbReference type="CDD" id="cd00464">
    <property type="entry name" value="SK"/>
    <property type="match status" value="1"/>
</dbReference>
<dbReference type="PANTHER" id="PTHR21087">
    <property type="entry name" value="SHIKIMATE KINASE"/>
    <property type="match status" value="1"/>
</dbReference>
<dbReference type="GO" id="GO:0005524">
    <property type="term" value="F:ATP binding"/>
    <property type="evidence" value="ECO:0007669"/>
    <property type="project" value="UniProtKB-KW"/>
</dbReference>
<dbReference type="PROSITE" id="PS01128">
    <property type="entry name" value="SHIKIMATE_KINASE"/>
    <property type="match status" value="1"/>
</dbReference>
<dbReference type="GO" id="GO:0008652">
    <property type="term" value="P:amino acid biosynthetic process"/>
    <property type="evidence" value="ECO:0007669"/>
    <property type="project" value="UniProtKB-KW"/>
</dbReference>
<evidence type="ECO:0000256" key="6">
    <source>
        <dbReference type="ARBA" id="ARBA00022605"/>
    </source>
</evidence>
<dbReference type="Proteomes" id="UP000007264">
    <property type="component" value="Unassembled WGS sequence"/>
</dbReference>
<evidence type="ECO:0000256" key="8">
    <source>
        <dbReference type="ARBA" id="ARBA00022741"/>
    </source>
</evidence>
<dbReference type="InterPro" id="IPR023000">
    <property type="entry name" value="Shikimate_kinase_CS"/>
</dbReference>
<dbReference type="GeneID" id="17038376"/>
<evidence type="ECO:0000256" key="9">
    <source>
        <dbReference type="ARBA" id="ARBA00022777"/>
    </source>
</evidence>
<dbReference type="HAMAP" id="MF_00109">
    <property type="entry name" value="Shikimate_kinase"/>
    <property type="match status" value="1"/>
</dbReference>
<evidence type="ECO:0000256" key="4">
    <source>
        <dbReference type="ARBA" id="ARBA00006997"/>
    </source>
</evidence>
<comment type="subcellular location">
    <subcellularLocation>
        <location evidence="2">Plastid</location>
        <location evidence="2">Chloroplast</location>
    </subcellularLocation>
</comment>
<dbReference type="InterPro" id="IPR000623">
    <property type="entry name" value="Shikimate_kinase/TSH1"/>
</dbReference>
<keyword evidence="8" id="KW-0547">Nucleotide-binding</keyword>
<dbReference type="GO" id="GO:0005829">
    <property type="term" value="C:cytosol"/>
    <property type="evidence" value="ECO:0007669"/>
    <property type="project" value="TreeGrafter"/>
</dbReference>
<dbReference type="SUPFAM" id="SSF52540">
    <property type="entry name" value="P-loop containing nucleoside triphosphate hydrolases"/>
    <property type="match status" value="1"/>
</dbReference>
<comment type="caution">
    <text evidence="13">The sequence shown here is derived from an EMBL/GenBank/DDBJ whole genome shotgun (WGS) entry which is preliminary data.</text>
</comment>
<protein>
    <recommendedName>
        <fullName evidence="5">shikimate kinase</fullName>
        <ecNumber evidence="5">2.7.1.71</ecNumber>
    </recommendedName>
</protein>
<keyword evidence="7" id="KW-0808">Transferase</keyword>
<keyword evidence="10" id="KW-0067">ATP-binding</keyword>
<dbReference type="GO" id="GO:0004765">
    <property type="term" value="F:shikimate kinase activity"/>
    <property type="evidence" value="ECO:0007669"/>
    <property type="project" value="UniProtKB-EC"/>
</dbReference>
<evidence type="ECO:0000256" key="3">
    <source>
        <dbReference type="ARBA" id="ARBA00004842"/>
    </source>
</evidence>
<evidence type="ECO:0000256" key="1">
    <source>
        <dbReference type="ARBA" id="ARBA00002641"/>
    </source>
</evidence>
<sequence length="235" mass="25850">MKYVRGDARHLNHCVKLRVVYRFLAKALAAEVMELLEGTSLYLVGMMGSGKSTVGKILASALKYPYLDCDTLIEKMAGCSVAEIFSEEGEESFRELESQVLHELMPFKAVVVSTGGGVVVSKQNWGYMQHGVVIWLTGPPELLSRRALRDGTQSRPLLSQSSAGSDEGDDEYAATVAKLQDILDKRRHMYEQADLHIPLEISPTDPGDCGATPAVVSYRCWRLLCLPLSKTPSTL</sequence>
<dbReference type="PRINTS" id="PR01100">
    <property type="entry name" value="SHIKIMTKNASE"/>
</dbReference>
<evidence type="ECO:0000256" key="2">
    <source>
        <dbReference type="ARBA" id="ARBA00004229"/>
    </source>
</evidence>
<evidence type="ECO:0000313" key="13">
    <source>
        <dbReference type="EMBL" id="EIE20400.1"/>
    </source>
</evidence>
<comment type="catalytic activity">
    <reaction evidence="12">
        <text>shikimate + ATP = 3-phosphoshikimate + ADP + H(+)</text>
        <dbReference type="Rhea" id="RHEA:13121"/>
        <dbReference type="ChEBI" id="CHEBI:15378"/>
        <dbReference type="ChEBI" id="CHEBI:30616"/>
        <dbReference type="ChEBI" id="CHEBI:36208"/>
        <dbReference type="ChEBI" id="CHEBI:145989"/>
        <dbReference type="ChEBI" id="CHEBI:456216"/>
        <dbReference type="EC" id="2.7.1.71"/>
    </reaction>
</comment>
<comment type="function">
    <text evidence="1">Catalyzes the specific phosphorylation of the 3-hydroxyl group of shikimic acid using ATP as a cosubstrate.</text>
</comment>
<keyword evidence="11" id="KW-0057">Aromatic amino acid biosynthesis</keyword>
<dbReference type="InterPro" id="IPR031322">
    <property type="entry name" value="Shikimate/glucono_kinase"/>
</dbReference>
<dbReference type="EMBL" id="AGSI01000015">
    <property type="protein sequence ID" value="EIE20400.1"/>
    <property type="molecule type" value="Genomic_DNA"/>
</dbReference>
<keyword evidence="14" id="KW-1185">Reference proteome</keyword>
<dbReference type="Gene3D" id="3.40.50.300">
    <property type="entry name" value="P-loop containing nucleotide triphosphate hydrolases"/>
    <property type="match status" value="1"/>
</dbReference>
<dbReference type="eggNOG" id="ENOG502S43P">
    <property type="taxonomic scope" value="Eukaryota"/>
</dbReference>
<dbReference type="RefSeq" id="XP_005644944.1">
    <property type="nucleotide sequence ID" value="XM_005644887.1"/>
</dbReference>
<dbReference type="FunFam" id="3.40.50.300:FF:001033">
    <property type="entry name" value="Shikimate kinase 2, chloroplastic"/>
    <property type="match status" value="1"/>
</dbReference>
<name>I0YPT1_COCSC</name>
<evidence type="ECO:0000256" key="11">
    <source>
        <dbReference type="ARBA" id="ARBA00023141"/>
    </source>
</evidence>
<dbReference type="STRING" id="574566.I0YPT1"/>
<evidence type="ECO:0000313" key="14">
    <source>
        <dbReference type="Proteomes" id="UP000007264"/>
    </source>
</evidence>
<dbReference type="GO" id="GO:0009423">
    <property type="term" value="P:chorismate biosynthetic process"/>
    <property type="evidence" value="ECO:0007669"/>
    <property type="project" value="UniProtKB-UniPathway"/>
</dbReference>
<proteinExistence type="inferred from homology"/>
<keyword evidence="9" id="KW-0418">Kinase</keyword>
<dbReference type="EC" id="2.7.1.71" evidence="5"/>
<evidence type="ECO:0000256" key="12">
    <source>
        <dbReference type="ARBA" id="ARBA00048567"/>
    </source>
</evidence>
<comment type="similarity">
    <text evidence="4">Belongs to the shikimate kinase family.</text>
</comment>
<dbReference type="UniPathway" id="UPA00053">
    <property type="reaction ID" value="UER00088"/>
</dbReference>
<dbReference type="AlphaFoldDB" id="I0YPT1"/>
<dbReference type="PANTHER" id="PTHR21087:SF16">
    <property type="entry name" value="SHIKIMATE KINASE 1, CHLOROPLASTIC"/>
    <property type="match status" value="1"/>
</dbReference>
<gene>
    <name evidence="13" type="ORF">COCSUDRAFT_43852</name>
</gene>
<dbReference type="InterPro" id="IPR027417">
    <property type="entry name" value="P-loop_NTPase"/>
</dbReference>
<organism evidence="13 14">
    <name type="scientific">Coccomyxa subellipsoidea (strain C-169)</name>
    <name type="common">Green microalga</name>
    <dbReference type="NCBI Taxonomy" id="574566"/>
    <lineage>
        <taxon>Eukaryota</taxon>
        <taxon>Viridiplantae</taxon>
        <taxon>Chlorophyta</taxon>
        <taxon>core chlorophytes</taxon>
        <taxon>Trebouxiophyceae</taxon>
        <taxon>Trebouxiophyceae incertae sedis</taxon>
        <taxon>Coccomyxaceae</taxon>
        <taxon>Coccomyxa</taxon>
        <taxon>Coccomyxa subellipsoidea</taxon>
    </lineage>
</organism>
<evidence type="ECO:0000256" key="7">
    <source>
        <dbReference type="ARBA" id="ARBA00022679"/>
    </source>
</evidence>
<reference evidence="13 14" key="1">
    <citation type="journal article" date="2012" name="Genome Biol.">
        <title>The genome of the polar eukaryotic microalga coccomyxa subellipsoidea reveals traits of cold adaptation.</title>
        <authorList>
            <person name="Blanc G."/>
            <person name="Agarkova I."/>
            <person name="Grimwood J."/>
            <person name="Kuo A."/>
            <person name="Brueggeman A."/>
            <person name="Dunigan D."/>
            <person name="Gurnon J."/>
            <person name="Ladunga I."/>
            <person name="Lindquist E."/>
            <person name="Lucas S."/>
            <person name="Pangilinan J."/>
            <person name="Proschold T."/>
            <person name="Salamov A."/>
            <person name="Schmutz J."/>
            <person name="Weeks D."/>
            <person name="Yamada T."/>
            <person name="Claverie J.M."/>
            <person name="Grigoriev I."/>
            <person name="Van Etten J."/>
            <person name="Lomsadze A."/>
            <person name="Borodovsky M."/>
        </authorList>
    </citation>
    <scope>NUCLEOTIDE SEQUENCE [LARGE SCALE GENOMIC DNA]</scope>
    <source>
        <strain evidence="13 14">C-169</strain>
    </source>
</reference>
<evidence type="ECO:0000256" key="10">
    <source>
        <dbReference type="ARBA" id="ARBA00022840"/>
    </source>
</evidence>
<dbReference type="GO" id="GO:0009073">
    <property type="term" value="P:aromatic amino acid family biosynthetic process"/>
    <property type="evidence" value="ECO:0007669"/>
    <property type="project" value="UniProtKB-KW"/>
</dbReference>
<comment type="pathway">
    <text evidence="3">Metabolic intermediate biosynthesis; chorismate biosynthesis; chorismate from D-erythrose 4-phosphate and phosphoenolpyruvate: step 5/7.</text>
</comment>
<keyword evidence="6" id="KW-0028">Amino-acid biosynthesis</keyword>